<keyword evidence="3" id="KW-1185">Reference proteome</keyword>
<organism evidence="2 3">
    <name type="scientific">Salinimonas iocasae</name>
    <dbReference type="NCBI Taxonomy" id="2572577"/>
    <lineage>
        <taxon>Bacteria</taxon>
        <taxon>Pseudomonadati</taxon>
        <taxon>Pseudomonadota</taxon>
        <taxon>Gammaproteobacteria</taxon>
        <taxon>Alteromonadales</taxon>
        <taxon>Alteromonadaceae</taxon>
        <taxon>Alteromonas/Salinimonas group</taxon>
        <taxon>Salinimonas</taxon>
    </lineage>
</organism>
<dbReference type="RefSeq" id="WP_139756341.1">
    <property type="nucleotide sequence ID" value="NZ_CP039852.1"/>
</dbReference>
<evidence type="ECO:0000313" key="2">
    <source>
        <dbReference type="EMBL" id="QCZ93597.1"/>
    </source>
</evidence>
<dbReference type="SUPFAM" id="SSF158997">
    <property type="entry name" value="Trm112p-like"/>
    <property type="match status" value="1"/>
</dbReference>
<dbReference type="InterPro" id="IPR005651">
    <property type="entry name" value="Trm112-like"/>
</dbReference>
<evidence type="ECO:0000256" key="1">
    <source>
        <dbReference type="HAMAP-Rule" id="MF_01187"/>
    </source>
</evidence>
<dbReference type="HAMAP" id="MF_01187">
    <property type="entry name" value="UPF0434"/>
    <property type="match status" value="1"/>
</dbReference>
<protein>
    <recommendedName>
        <fullName evidence="1">UPF0434 protein FBQ74_08870</fullName>
    </recommendedName>
</protein>
<comment type="similarity">
    <text evidence="1">Belongs to the UPF0434 family.</text>
</comment>
<dbReference type="PANTHER" id="PTHR33505:SF4">
    <property type="entry name" value="PROTEIN PREY, MITOCHONDRIAL"/>
    <property type="match status" value="1"/>
</dbReference>
<dbReference type="Proteomes" id="UP000304912">
    <property type="component" value="Chromosome"/>
</dbReference>
<dbReference type="PANTHER" id="PTHR33505">
    <property type="entry name" value="ZGC:162634"/>
    <property type="match status" value="1"/>
</dbReference>
<evidence type="ECO:0000313" key="3">
    <source>
        <dbReference type="Proteomes" id="UP000304912"/>
    </source>
</evidence>
<dbReference type="AlphaFoldDB" id="A0A5B7YD08"/>
<reference evidence="2 3" key="1">
    <citation type="submission" date="2019-04" db="EMBL/GenBank/DDBJ databases">
        <title>Salinimonas iocasae sp. nov., a halophilic bacterium isolated from the outer tube casing of tubeworms in Okinawa Trough.</title>
        <authorList>
            <person name="Zhang H."/>
            <person name="Wang H."/>
            <person name="Li C."/>
        </authorList>
    </citation>
    <scope>NUCLEOTIDE SEQUENCE [LARGE SCALE GENOMIC DNA]</scope>
    <source>
        <strain evidence="2 3">KX18D6</strain>
    </source>
</reference>
<gene>
    <name evidence="2" type="ORF">FBQ74_08870</name>
</gene>
<sequence>MTFDIKLLDVLACPVCKGKLVLGKDKTTMLCRYDRLAYPLKEGIPVLIESEATQLTSEELDQQQ</sequence>
<dbReference type="Gene3D" id="2.20.25.10">
    <property type="match status" value="1"/>
</dbReference>
<dbReference type="OrthoDB" id="9812205at2"/>
<dbReference type="FunFam" id="2.20.25.10:FF:000002">
    <property type="entry name" value="UPF0434 protein YcaR"/>
    <property type="match status" value="1"/>
</dbReference>
<dbReference type="Pfam" id="PF03966">
    <property type="entry name" value="Trm112p"/>
    <property type="match status" value="1"/>
</dbReference>
<dbReference type="KEGG" id="salk:FBQ74_08870"/>
<accession>A0A5B7YD08</accession>
<name>A0A5B7YD08_9ALTE</name>
<proteinExistence type="inferred from homology"/>
<dbReference type="GO" id="GO:0005829">
    <property type="term" value="C:cytosol"/>
    <property type="evidence" value="ECO:0007669"/>
    <property type="project" value="TreeGrafter"/>
</dbReference>
<dbReference type="EMBL" id="CP039852">
    <property type="protein sequence ID" value="QCZ93597.1"/>
    <property type="molecule type" value="Genomic_DNA"/>
</dbReference>